<dbReference type="InterPro" id="IPR036291">
    <property type="entry name" value="NAD(P)-bd_dom_sf"/>
</dbReference>
<dbReference type="Pfam" id="PF08240">
    <property type="entry name" value="ADH_N"/>
    <property type="match status" value="1"/>
</dbReference>
<sequence length="368" mass="39387">MPEYAIPTMQWAQVFEKNGGPIEYKQIPVPTPGPDEILINVKYTGVCHTDLHAWKGDWPLAMKLPLVGGHEGAGVVVAVGELVKDIKIGDHAGIKWLNSSCGQCDFCMASDEPICESAVLSGYTRDGTFQQYAVVNAGHAARIPKHLPLDAMAPILCGGITVYKALKESQAKAGNTVVITGAGGGLGTLALQYAKAMGFRTIAVDTGDEKAQICTQKLGAEVFVDFMKEDVIESVKKHTGGLGAHAVILLAVSEKPFQQATEYCRSRGTVVCVGLPAGAKITAGVFSTVVRMLTIRGSYVGNRLDTQEAIDFFARGLISAPYKVGKLSELPKVYELMEKGQIAGRYVLDTSVCAPLQGHERDRMLTMS</sequence>
<dbReference type="PANTHER" id="PTHR42940">
    <property type="entry name" value="ALCOHOL DEHYDROGENASE 1-RELATED"/>
    <property type="match status" value="1"/>
</dbReference>
<name>A0A5J5F1J4_9PEZI</name>
<comment type="cofactor">
    <cofactor evidence="1 8">
        <name>Zn(2+)</name>
        <dbReference type="ChEBI" id="CHEBI:29105"/>
    </cofactor>
</comment>
<evidence type="ECO:0000256" key="3">
    <source>
        <dbReference type="ARBA" id="ARBA00013190"/>
    </source>
</evidence>
<keyword evidence="7" id="KW-0520">NAD</keyword>
<evidence type="ECO:0000259" key="9">
    <source>
        <dbReference type="SMART" id="SM00829"/>
    </source>
</evidence>
<proteinExistence type="inferred from homology"/>
<evidence type="ECO:0000256" key="7">
    <source>
        <dbReference type="ARBA" id="ARBA00023027"/>
    </source>
</evidence>
<dbReference type="SUPFAM" id="SSF50129">
    <property type="entry name" value="GroES-like"/>
    <property type="match status" value="1"/>
</dbReference>
<dbReference type="EMBL" id="VXIS01000057">
    <property type="protein sequence ID" value="KAA8909467.1"/>
    <property type="molecule type" value="Genomic_DNA"/>
</dbReference>
<keyword evidence="4 8" id="KW-0479">Metal-binding</keyword>
<dbReference type="Proteomes" id="UP000326924">
    <property type="component" value="Unassembled WGS sequence"/>
</dbReference>
<dbReference type="InterPro" id="IPR011032">
    <property type="entry name" value="GroES-like_sf"/>
</dbReference>
<evidence type="ECO:0000256" key="6">
    <source>
        <dbReference type="ARBA" id="ARBA00023002"/>
    </source>
</evidence>
<dbReference type="FunCoup" id="A0A5J5F1J4">
    <property type="interactions" value="851"/>
</dbReference>
<accession>A0A5J5F1J4</accession>
<dbReference type="Pfam" id="PF00107">
    <property type="entry name" value="ADH_zinc_N"/>
    <property type="match status" value="1"/>
</dbReference>
<dbReference type="SMART" id="SM00829">
    <property type="entry name" value="PKS_ER"/>
    <property type="match status" value="1"/>
</dbReference>
<organism evidence="10 11">
    <name type="scientific">Sphaerosporella brunnea</name>
    <dbReference type="NCBI Taxonomy" id="1250544"/>
    <lineage>
        <taxon>Eukaryota</taxon>
        <taxon>Fungi</taxon>
        <taxon>Dikarya</taxon>
        <taxon>Ascomycota</taxon>
        <taxon>Pezizomycotina</taxon>
        <taxon>Pezizomycetes</taxon>
        <taxon>Pezizales</taxon>
        <taxon>Pyronemataceae</taxon>
        <taxon>Sphaerosporella</taxon>
    </lineage>
</organism>
<dbReference type="PROSITE" id="PS00059">
    <property type="entry name" value="ADH_ZINC"/>
    <property type="match status" value="1"/>
</dbReference>
<comment type="caution">
    <text evidence="10">The sequence shown here is derived from an EMBL/GenBank/DDBJ whole genome shotgun (WGS) entry which is preliminary data.</text>
</comment>
<evidence type="ECO:0000256" key="1">
    <source>
        <dbReference type="ARBA" id="ARBA00001947"/>
    </source>
</evidence>
<keyword evidence="5 8" id="KW-0862">Zinc</keyword>
<dbReference type="Gene3D" id="3.90.180.10">
    <property type="entry name" value="Medium-chain alcohol dehydrogenases, catalytic domain"/>
    <property type="match status" value="1"/>
</dbReference>
<evidence type="ECO:0000256" key="8">
    <source>
        <dbReference type="RuleBase" id="RU361277"/>
    </source>
</evidence>
<evidence type="ECO:0000313" key="11">
    <source>
        <dbReference type="Proteomes" id="UP000326924"/>
    </source>
</evidence>
<comment type="similarity">
    <text evidence="2 8">Belongs to the zinc-containing alcohol dehydrogenase family.</text>
</comment>
<protein>
    <recommendedName>
        <fullName evidence="3">alcohol dehydrogenase</fullName>
        <ecNumber evidence="3">1.1.1.1</ecNumber>
    </recommendedName>
</protein>
<dbReference type="FunFam" id="3.40.50.720:FF:000039">
    <property type="entry name" value="Alcohol dehydrogenase AdhP"/>
    <property type="match status" value="1"/>
</dbReference>
<dbReference type="OrthoDB" id="1879366at2759"/>
<dbReference type="GO" id="GO:0008270">
    <property type="term" value="F:zinc ion binding"/>
    <property type="evidence" value="ECO:0007669"/>
    <property type="project" value="InterPro"/>
</dbReference>
<feature type="domain" description="Enoyl reductase (ER)" evidence="9">
    <location>
        <begin position="19"/>
        <end position="348"/>
    </location>
</feature>
<evidence type="ECO:0000256" key="4">
    <source>
        <dbReference type="ARBA" id="ARBA00022723"/>
    </source>
</evidence>
<keyword evidence="6" id="KW-0560">Oxidoreductase</keyword>
<evidence type="ECO:0000256" key="2">
    <source>
        <dbReference type="ARBA" id="ARBA00008072"/>
    </source>
</evidence>
<dbReference type="FunFam" id="3.90.180.10:FF:000002">
    <property type="entry name" value="Alcohol dehydrogenase AdhP"/>
    <property type="match status" value="1"/>
</dbReference>
<dbReference type="InParanoid" id="A0A5J5F1J4"/>
<dbReference type="Gene3D" id="3.40.50.720">
    <property type="entry name" value="NAD(P)-binding Rossmann-like Domain"/>
    <property type="match status" value="1"/>
</dbReference>
<dbReference type="InterPro" id="IPR020843">
    <property type="entry name" value="ER"/>
</dbReference>
<dbReference type="InterPro" id="IPR013154">
    <property type="entry name" value="ADH-like_N"/>
</dbReference>
<gene>
    <name evidence="10" type="ORF">FN846DRAFT_776251</name>
</gene>
<evidence type="ECO:0000313" key="10">
    <source>
        <dbReference type="EMBL" id="KAA8909467.1"/>
    </source>
</evidence>
<dbReference type="PANTHER" id="PTHR42940:SF3">
    <property type="entry name" value="ALCOHOL DEHYDROGENASE 1-RELATED"/>
    <property type="match status" value="1"/>
</dbReference>
<reference evidence="10 11" key="1">
    <citation type="submission" date="2019-09" db="EMBL/GenBank/DDBJ databases">
        <title>Draft genome of the ectomycorrhizal ascomycete Sphaerosporella brunnea.</title>
        <authorList>
            <consortium name="DOE Joint Genome Institute"/>
            <person name="Benucci G.M."/>
            <person name="Marozzi G."/>
            <person name="Antonielli L."/>
            <person name="Sanchez S."/>
            <person name="Marco P."/>
            <person name="Wang X."/>
            <person name="Falini L.B."/>
            <person name="Barry K."/>
            <person name="Haridas S."/>
            <person name="Lipzen A."/>
            <person name="Labutti K."/>
            <person name="Grigoriev I.V."/>
            <person name="Murat C."/>
            <person name="Martin F."/>
            <person name="Albertini E."/>
            <person name="Donnini D."/>
            <person name="Bonito G."/>
        </authorList>
    </citation>
    <scope>NUCLEOTIDE SEQUENCE [LARGE SCALE GENOMIC DNA]</scope>
    <source>
        <strain evidence="10 11">Sb_GMNB300</strain>
    </source>
</reference>
<dbReference type="EC" id="1.1.1.1" evidence="3"/>
<dbReference type="InterPro" id="IPR013149">
    <property type="entry name" value="ADH-like_C"/>
</dbReference>
<dbReference type="GO" id="GO:0005737">
    <property type="term" value="C:cytoplasm"/>
    <property type="evidence" value="ECO:0007669"/>
    <property type="project" value="TreeGrafter"/>
</dbReference>
<keyword evidence="11" id="KW-1185">Reference proteome</keyword>
<dbReference type="AlphaFoldDB" id="A0A5J5F1J4"/>
<dbReference type="SUPFAM" id="SSF51735">
    <property type="entry name" value="NAD(P)-binding Rossmann-fold domains"/>
    <property type="match status" value="1"/>
</dbReference>
<dbReference type="InterPro" id="IPR002328">
    <property type="entry name" value="ADH_Zn_CS"/>
</dbReference>
<dbReference type="CDD" id="cd08297">
    <property type="entry name" value="CAD3"/>
    <property type="match status" value="1"/>
</dbReference>
<dbReference type="GO" id="GO:0004022">
    <property type="term" value="F:alcohol dehydrogenase (NAD+) activity"/>
    <property type="evidence" value="ECO:0007669"/>
    <property type="project" value="UniProtKB-EC"/>
</dbReference>
<evidence type="ECO:0000256" key="5">
    <source>
        <dbReference type="ARBA" id="ARBA00022833"/>
    </source>
</evidence>